<dbReference type="InterPro" id="IPR036388">
    <property type="entry name" value="WH-like_DNA-bd_sf"/>
</dbReference>
<protein>
    <recommendedName>
        <fullName evidence="7">HTH-type transcriptional regulator SarZ</fullName>
    </recommendedName>
    <alternativeName>
        <fullName evidence="8">Staphylococcal accessory regulator Z</fullName>
    </alternativeName>
</protein>
<evidence type="ECO:0000256" key="1">
    <source>
        <dbReference type="ARBA" id="ARBA00004496"/>
    </source>
</evidence>
<dbReference type="PRINTS" id="PR00598">
    <property type="entry name" value="HTHMARR"/>
</dbReference>
<dbReference type="InterPro" id="IPR055166">
    <property type="entry name" value="Transc_reg_Sar_Rot_HTH"/>
</dbReference>
<evidence type="ECO:0000256" key="2">
    <source>
        <dbReference type="ARBA" id="ARBA00022490"/>
    </source>
</evidence>
<keyword evidence="5" id="KW-0804">Transcription</keyword>
<organism evidence="10 11">
    <name type="scientific">Draconibacterium sediminis</name>
    <dbReference type="NCBI Taxonomy" id="1544798"/>
    <lineage>
        <taxon>Bacteria</taxon>
        <taxon>Pseudomonadati</taxon>
        <taxon>Bacteroidota</taxon>
        <taxon>Bacteroidia</taxon>
        <taxon>Marinilabiliales</taxon>
        <taxon>Prolixibacteraceae</taxon>
        <taxon>Draconibacterium</taxon>
    </lineage>
</organism>
<name>A0A0D8J657_9BACT</name>
<evidence type="ECO:0000256" key="5">
    <source>
        <dbReference type="ARBA" id="ARBA00023163"/>
    </source>
</evidence>
<dbReference type="FunFam" id="1.10.10.10:FF:000163">
    <property type="entry name" value="MarR family transcriptional regulator"/>
    <property type="match status" value="1"/>
</dbReference>
<comment type="subcellular location">
    <subcellularLocation>
        <location evidence="1">Cytoplasm</location>
    </subcellularLocation>
</comment>
<dbReference type="SMART" id="SM00347">
    <property type="entry name" value="HTH_MARR"/>
    <property type="match status" value="1"/>
</dbReference>
<evidence type="ECO:0000313" key="11">
    <source>
        <dbReference type="Proteomes" id="UP000032544"/>
    </source>
</evidence>
<dbReference type="InterPro" id="IPR036390">
    <property type="entry name" value="WH_DNA-bd_sf"/>
</dbReference>
<dbReference type="Gene3D" id="1.10.10.10">
    <property type="entry name" value="Winged helix-like DNA-binding domain superfamily/Winged helix DNA-binding domain"/>
    <property type="match status" value="1"/>
</dbReference>
<dbReference type="AlphaFoldDB" id="A0A0D8J657"/>
<dbReference type="GO" id="GO:0003677">
    <property type="term" value="F:DNA binding"/>
    <property type="evidence" value="ECO:0007669"/>
    <property type="project" value="UniProtKB-KW"/>
</dbReference>
<feature type="domain" description="HTH marR-type" evidence="9">
    <location>
        <begin position="8"/>
        <end position="138"/>
    </location>
</feature>
<keyword evidence="2" id="KW-0963">Cytoplasm</keyword>
<dbReference type="GO" id="GO:0003700">
    <property type="term" value="F:DNA-binding transcription factor activity"/>
    <property type="evidence" value="ECO:0007669"/>
    <property type="project" value="InterPro"/>
</dbReference>
<dbReference type="SUPFAM" id="SSF46785">
    <property type="entry name" value="Winged helix' DNA-binding domain"/>
    <property type="match status" value="1"/>
</dbReference>
<keyword evidence="11" id="KW-1185">Reference proteome</keyword>
<keyword evidence="3" id="KW-0805">Transcription regulation</keyword>
<accession>A0A0D8J657</accession>
<dbReference type="PROSITE" id="PS50995">
    <property type="entry name" value="HTH_MARR_2"/>
    <property type="match status" value="1"/>
</dbReference>
<keyword evidence="4" id="KW-0238">DNA-binding</keyword>
<dbReference type="OrthoDB" id="9806864at2"/>
<dbReference type="EMBL" id="JRHC01000007">
    <property type="protein sequence ID" value="KJF42011.1"/>
    <property type="molecule type" value="Genomic_DNA"/>
</dbReference>
<dbReference type="STRING" id="1544798.LH29_22280"/>
<dbReference type="InterPro" id="IPR000835">
    <property type="entry name" value="HTH_MarR-typ"/>
</dbReference>
<dbReference type="Pfam" id="PF22381">
    <property type="entry name" value="Staph_reg_Sar_Rot"/>
    <property type="match status" value="1"/>
</dbReference>
<evidence type="ECO:0000256" key="4">
    <source>
        <dbReference type="ARBA" id="ARBA00023125"/>
    </source>
</evidence>
<evidence type="ECO:0000256" key="3">
    <source>
        <dbReference type="ARBA" id="ARBA00023015"/>
    </source>
</evidence>
<dbReference type="RefSeq" id="WP_045033341.1">
    <property type="nucleotide sequence ID" value="NZ_JRHC01000007.1"/>
</dbReference>
<comment type="similarity">
    <text evidence="6">Belongs to the SarZ family.</text>
</comment>
<gene>
    <name evidence="10" type="ORF">LH29_22280</name>
</gene>
<comment type="caution">
    <text evidence="10">The sequence shown here is derived from an EMBL/GenBank/DDBJ whole genome shotgun (WGS) entry which is preliminary data.</text>
</comment>
<evidence type="ECO:0000256" key="8">
    <source>
        <dbReference type="ARBA" id="ARBA00047207"/>
    </source>
</evidence>
<evidence type="ECO:0000313" key="10">
    <source>
        <dbReference type="EMBL" id="KJF42011.1"/>
    </source>
</evidence>
<evidence type="ECO:0000259" key="9">
    <source>
        <dbReference type="PROSITE" id="PS50995"/>
    </source>
</evidence>
<proteinExistence type="inferred from homology"/>
<evidence type="ECO:0000256" key="6">
    <source>
        <dbReference type="ARBA" id="ARBA00046337"/>
    </source>
</evidence>
<reference evidence="10 11" key="1">
    <citation type="submission" date="2014-09" db="EMBL/GenBank/DDBJ databases">
        <title>Draft Genome Sequence of Draconibacterium sp. JN14CK-3.</title>
        <authorList>
            <person name="Dong C."/>
            <person name="Lai Q."/>
            <person name="Shao Z."/>
        </authorList>
    </citation>
    <scope>NUCLEOTIDE SEQUENCE [LARGE SCALE GENOMIC DNA]</scope>
    <source>
        <strain evidence="10 11">JN14CK-3</strain>
    </source>
</reference>
<dbReference type="Proteomes" id="UP000032544">
    <property type="component" value="Unassembled WGS sequence"/>
</dbReference>
<dbReference type="PATRIC" id="fig|1544798.3.peg.4636"/>
<dbReference type="PANTHER" id="PTHR42756:SF1">
    <property type="entry name" value="TRANSCRIPTIONAL REPRESSOR OF EMRAB OPERON"/>
    <property type="match status" value="1"/>
</dbReference>
<sequence>MDEELKLKSQVCFPVYALSREIVNVYRPILEEIDLTYPQYLVMMVLWENEPQKVNEIGDKLNLDNGTITPLLKRMAAKGLISRKRNTKDERVVEISLTESGKQLQTKAAEVPQKVVKAMGITPEDLMQLKDLVVKILNRAK</sequence>
<dbReference type="GO" id="GO:0005737">
    <property type="term" value="C:cytoplasm"/>
    <property type="evidence" value="ECO:0007669"/>
    <property type="project" value="UniProtKB-SubCell"/>
</dbReference>
<dbReference type="PANTHER" id="PTHR42756">
    <property type="entry name" value="TRANSCRIPTIONAL REGULATOR, MARR"/>
    <property type="match status" value="1"/>
</dbReference>
<evidence type="ECO:0000256" key="7">
    <source>
        <dbReference type="ARBA" id="ARBA00047188"/>
    </source>
</evidence>